<name>A0A517U517_9BACT</name>
<dbReference type="RefSeq" id="WP_168207116.1">
    <property type="nucleotide sequence ID" value="NZ_CP036339.1"/>
</dbReference>
<organism evidence="1 2">
    <name type="scientific">Lacipirellula limnantheis</name>
    <dbReference type="NCBI Taxonomy" id="2528024"/>
    <lineage>
        <taxon>Bacteria</taxon>
        <taxon>Pseudomonadati</taxon>
        <taxon>Planctomycetota</taxon>
        <taxon>Planctomycetia</taxon>
        <taxon>Pirellulales</taxon>
        <taxon>Lacipirellulaceae</taxon>
        <taxon>Lacipirellula</taxon>
    </lineage>
</organism>
<protein>
    <submittedName>
        <fullName evidence="1">Uncharacterized protein</fullName>
    </submittedName>
</protein>
<reference evidence="1 2" key="1">
    <citation type="submission" date="2019-02" db="EMBL/GenBank/DDBJ databases">
        <title>Deep-cultivation of Planctomycetes and their phenomic and genomic characterization uncovers novel biology.</title>
        <authorList>
            <person name="Wiegand S."/>
            <person name="Jogler M."/>
            <person name="Boedeker C."/>
            <person name="Pinto D."/>
            <person name="Vollmers J."/>
            <person name="Rivas-Marin E."/>
            <person name="Kohn T."/>
            <person name="Peeters S.H."/>
            <person name="Heuer A."/>
            <person name="Rast P."/>
            <person name="Oberbeckmann S."/>
            <person name="Bunk B."/>
            <person name="Jeske O."/>
            <person name="Meyerdierks A."/>
            <person name="Storesund J.E."/>
            <person name="Kallscheuer N."/>
            <person name="Luecker S."/>
            <person name="Lage O.M."/>
            <person name="Pohl T."/>
            <person name="Merkel B.J."/>
            <person name="Hornburger P."/>
            <person name="Mueller R.-W."/>
            <person name="Bruemmer F."/>
            <person name="Labrenz M."/>
            <person name="Spormann A.M."/>
            <person name="Op den Camp H."/>
            <person name="Overmann J."/>
            <person name="Amann R."/>
            <person name="Jetten M.S.M."/>
            <person name="Mascher T."/>
            <person name="Medema M.H."/>
            <person name="Devos D.P."/>
            <person name="Kaster A.-K."/>
            <person name="Ovreas L."/>
            <person name="Rohde M."/>
            <person name="Galperin M.Y."/>
            <person name="Jogler C."/>
        </authorList>
    </citation>
    <scope>NUCLEOTIDE SEQUENCE [LARGE SCALE GENOMIC DNA]</scope>
    <source>
        <strain evidence="1 2">I41</strain>
    </source>
</reference>
<dbReference type="AlphaFoldDB" id="A0A517U517"/>
<dbReference type="EMBL" id="CP036339">
    <property type="protein sequence ID" value="QDT75712.1"/>
    <property type="molecule type" value="Genomic_DNA"/>
</dbReference>
<accession>A0A517U517</accession>
<dbReference type="KEGG" id="llh:I41_49540"/>
<gene>
    <name evidence="1" type="ORF">I41_49540</name>
</gene>
<evidence type="ECO:0000313" key="1">
    <source>
        <dbReference type="EMBL" id="QDT75712.1"/>
    </source>
</evidence>
<sequence>MRTHPFSLVANQAKGAMGFTIRLRVSPVERMLGDMLAQFEGGMVK</sequence>
<proteinExistence type="predicted"/>
<dbReference type="Proteomes" id="UP000317909">
    <property type="component" value="Chromosome"/>
</dbReference>
<evidence type="ECO:0000313" key="2">
    <source>
        <dbReference type="Proteomes" id="UP000317909"/>
    </source>
</evidence>
<keyword evidence="2" id="KW-1185">Reference proteome</keyword>